<feature type="region of interest" description="Disordered" evidence="1">
    <location>
        <begin position="216"/>
        <end position="237"/>
    </location>
</feature>
<dbReference type="Proteomes" id="UP000553632">
    <property type="component" value="Unassembled WGS sequence"/>
</dbReference>
<gene>
    <name evidence="2" type="ORF">FOZ63_032524</name>
</gene>
<organism evidence="2 3">
    <name type="scientific">Perkinsus olseni</name>
    <name type="common">Perkinsus atlanticus</name>
    <dbReference type="NCBI Taxonomy" id="32597"/>
    <lineage>
        <taxon>Eukaryota</taxon>
        <taxon>Sar</taxon>
        <taxon>Alveolata</taxon>
        <taxon>Perkinsozoa</taxon>
        <taxon>Perkinsea</taxon>
        <taxon>Perkinsida</taxon>
        <taxon>Perkinsidae</taxon>
        <taxon>Perkinsus</taxon>
    </lineage>
</organism>
<sequence>MMPVNNDDVIGKPAGYSPPPAAGSDPSTTTSSAASSATGLLVLPVESRQAAGQEENSGLLPIVSRTSQEYLKLAIESHEGSGGSTIAGSEADEDEEAMIASLCYDAPGDKTARGASKFLLGLPQNFMAASTDTEDSDVESPGGERPKTVRFGCGSPGSVMVKNDSSGELSKRTASLLRRYRSSSVVTVVHVYDGVEYDGEEEVESDDGFDEAMFLNDADDDDSCSEKEEEEEEAPKPPVLLRRAQSAPANVLLPRSRMASDGDVIAALLSPIRRSTPCDPSSPCLTLTCGVDKSAPSGRRHSVGEVIRGCNGDRKRNPFVMATLEPSGSTCWRRHHIACAVHS</sequence>
<evidence type="ECO:0000313" key="3">
    <source>
        <dbReference type="Proteomes" id="UP000553632"/>
    </source>
</evidence>
<dbReference type="AlphaFoldDB" id="A0A7J6RME6"/>
<reference evidence="2 3" key="1">
    <citation type="submission" date="2020-04" db="EMBL/GenBank/DDBJ databases">
        <title>Perkinsus olseni comparative genomics.</title>
        <authorList>
            <person name="Bogema D.R."/>
        </authorList>
    </citation>
    <scope>NUCLEOTIDE SEQUENCE [LARGE SCALE GENOMIC DNA]</scope>
    <source>
        <strain evidence="2 3">ATCC PRA-207</strain>
    </source>
</reference>
<evidence type="ECO:0000313" key="2">
    <source>
        <dbReference type="EMBL" id="KAF4721685.1"/>
    </source>
</evidence>
<dbReference type="OMA" id="CISTDTE"/>
<feature type="compositionally biased region" description="Acidic residues" evidence="1">
    <location>
        <begin position="217"/>
        <end position="233"/>
    </location>
</feature>
<proteinExistence type="predicted"/>
<feature type="compositionally biased region" description="Low complexity" evidence="1">
    <location>
        <begin position="22"/>
        <end position="36"/>
    </location>
</feature>
<accession>A0A7J6RME6</accession>
<protein>
    <submittedName>
        <fullName evidence="2">Uncharacterized protein</fullName>
    </submittedName>
</protein>
<feature type="region of interest" description="Disordered" evidence="1">
    <location>
        <begin position="1"/>
        <end position="36"/>
    </location>
</feature>
<feature type="region of interest" description="Disordered" evidence="1">
    <location>
        <begin position="130"/>
        <end position="157"/>
    </location>
</feature>
<evidence type="ECO:0000256" key="1">
    <source>
        <dbReference type="SAM" id="MobiDB-lite"/>
    </source>
</evidence>
<comment type="caution">
    <text evidence="2">The sequence shown here is derived from an EMBL/GenBank/DDBJ whole genome shotgun (WGS) entry which is preliminary data.</text>
</comment>
<name>A0A7J6RME6_PEROL</name>
<dbReference type="EMBL" id="JABANO010024567">
    <property type="protein sequence ID" value="KAF4721685.1"/>
    <property type="molecule type" value="Genomic_DNA"/>
</dbReference>
<keyword evidence="3" id="KW-1185">Reference proteome</keyword>